<comment type="similarity">
    <text evidence="1">Belongs to the HesA/MoeB/ThiF family.</text>
</comment>
<keyword evidence="14" id="KW-0548">Nucleotidyltransferase</keyword>
<comment type="function">
    <text evidence="6">Catalyzes the adenylation by ATP of the carboxyl group of the C-terminal glycine of sulfur carrier protein MoaD.</text>
</comment>
<dbReference type="SUPFAM" id="SSF69572">
    <property type="entry name" value="Activating enzymes of the ubiquitin-like proteins"/>
    <property type="match status" value="1"/>
</dbReference>
<dbReference type="GO" id="GO:0004792">
    <property type="term" value="F:thiosulfate-cyanide sulfurtransferase activity"/>
    <property type="evidence" value="ECO:0007669"/>
    <property type="project" value="TreeGrafter"/>
</dbReference>
<evidence type="ECO:0000256" key="8">
    <source>
        <dbReference type="ARBA" id="ARBA00066884"/>
    </source>
</evidence>
<dbReference type="EMBL" id="CP165626">
    <property type="protein sequence ID" value="XDU97998.1"/>
    <property type="molecule type" value="Genomic_DNA"/>
</dbReference>
<dbReference type="GO" id="GO:0008146">
    <property type="term" value="F:sulfotransferase activity"/>
    <property type="evidence" value="ECO:0007669"/>
    <property type="project" value="TreeGrafter"/>
</dbReference>
<evidence type="ECO:0000256" key="9">
    <source>
        <dbReference type="ARBA" id="ARBA00073635"/>
    </source>
</evidence>
<evidence type="ECO:0000256" key="4">
    <source>
        <dbReference type="ARBA" id="ARBA00022840"/>
    </source>
</evidence>
<dbReference type="Gene3D" id="3.40.250.10">
    <property type="entry name" value="Rhodanese-like domain"/>
    <property type="match status" value="1"/>
</dbReference>
<dbReference type="PROSITE" id="PS50206">
    <property type="entry name" value="RHODANESE_3"/>
    <property type="match status" value="1"/>
</dbReference>
<evidence type="ECO:0000256" key="10">
    <source>
        <dbReference type="ARBA" id="ARBA00075110"/>
    </source>
</evidence>
<accession>A0AB39W7Y4</accession>
<dbReference type="NCBIfam" id="NF004281">
    <property type="entry name" value="PRK05690.1"/>
    <property type="match status" value="1"/>
</dbReference>
<dbReference type="CDD" id="cd00158">
    <property type="entry name" value="RHOD"/>
    <property type="match status" value="1"/>
</dbReference>
<dbReference type="PANTHER" id="PTHR10953">
    <property type="entry name" value="UBIQUITIN-ACTIVATING ENZYME E1"/>
    <property type="match status" value="1"/>
</dbReference>
<dbReference type="Gene3D" id="3.40.50.720">
    <property type="entry name" value="NAD(P)-binding Rossmann-like Domain"/>
    <property type="match status" value="1"/>
</dbReference>
<dbReference type="SMART" id="SM00450">
    <property type="entry name" value="RHOD"/>
    <property type="match status" value="1"/>
</dbReference>
<evidence type="ECO:0000259" key="13">
    <source>
        <dbReference type="PROSITE" id="PS50206"/>
    </source>
</evidence>
<evidence type="ECO:0000256" key="11">
    <source>
        <dbReference type="ARBA" id="ARBA00075328"/>
    </source>
</evidence>
<keyword evidence="3" id="KW-0547">Nucleotide-binding</keyword>
<organism evidence="14">
    <name type="scientific">Flavobacterium sp. WC2416</name>
    <dbReference type="NCBI Taxonomy" id="3234141"/>
    <lineage>
        <taxon>Bacteria</taxon>
        <taxon>Pseudomonadati</taxon>
        <taxon>Bacteroidota</taxon>
        <taxon>Flavobacteriia</taxon>
        <taxon>Flavobacteriales</taxon>
        <taxon>Flavobacteriaceae</taxon>
        <taxon>Flavobacterium</taxon>
    </lineage>
</organism>
<dbReference type="CDD" id="cd00757">
    <property type="entry name" value="ThiF_MoeB_HesA_family"/>
    <property type="match status" value="1"/>
</dbReference>
<dbReference type="InterPro" id="IPR000594">
    <property type="entry name" value="ThiF_NAD_FAD-bd"/>
</dbReference>
<reference evidence="14" key="1">
    <citation type="submission" date="2024-07" db="EMBL/GenBank/DDBJ databases">
        <authorList>
            <person name="Biller S.J."/>
        </authorList>
    </citation>
    <scope>NUCLEOTIDE SEQUENCE</scope>
    <source>
        <strain evidence="14">WC2416</strain>
    </source>
</reference>
<evidence type="ECO:0000256" key="6">
    <source>
        <dbReference type="ARBA" id="ARBA00055169"/>
    </source>
</evidence>
<evidence type="ECO:0000256" key="3">
    <source>
        <dbReference type="ARBA" id="ARBA00022741"/>
    </source>
</evidence>
<evidence type="ECO:0000313" key="14">
    <source>
        <dbReference type="EMBL" id="XDU97998.1"/>
    </source>
</evidence>
<keyword evidence="2" id="KW-0808">Transferase</keyword>
<dbReference type="AlphaFoldDB" id="A0AB39W7Y4"/>
<evidence type="ECO:0000256" key="2">
    <source>
        <dbReference type="ARBA" id="ARBA00022679"/>
    </source>
</evidence>
<dbReference type="GO" id="GO:0005524">
    <property type="term" value="F:ATP binding"/>
    <property type="evidence" value="ECO:0007669"/>
    <property type="project" value="UniProtKB-KW"/>
</dbReference>
<gene>
    <name evidence="14" type="primary">moeB</name>
    <name evidence="14" type="ORF">AB3G39_12540</name>
</gene>
<dbReference type="InterPro" id="IPR045886">
    <property type="entry name" value="ThiF/MoeB/HesA"/>
</dbReference>
<feature type="domain" description="Rhodanese" evidence="13">
    <location>
        <begin position="268"/>
        <end position="356"/>
    </location>
</feature>
<dbReference type="Pfam" id="PF00899">
    <property type="entry name" value="ThiF"/>
    <property type="match status" value="1"/>
</dbReference>
<dbReference type="RefSeq" id="WP_369765383.1">
    <property type="nucleotide sequence ID" value="NZ_CP165626.1"/>
</dbReference>
<evidence type="ECO:0000256" key="1">
    <source>
        <dbReference type="ARBA" id="ARBA00009919"/>
    </source>
</evidence>
<dbReference type="GO" id="GO:0061605">
    <property type="term" value="F:molybdopterin-synthase adenylyltransferase activity"/>
    <property type="evidence" value="ECO:0007669"/>
    <property type="project" value="UniProtKB-EC"/>
</dbReference>
<comment type="subunit">
    <text evidence="7">Homodimer. Forms a stable heterotetrameric complex of 2 MoeB and 2 MoaD during adenylation of MoaD.</text>
</comment>
<protein>
    <recommendedName>
        <fullName evidence="9">Molybdopterin-synthase adenylyltransferase</fullName>
        <ecNumber evidence="8">2.7.7.80</ecNumber>
    </recommendedName>
    <alternativeName>
        <fullName evidence="12">MoaD protein adenylase</fullName>
    </alternativeName>
    <alternativeName>
        <fullName evidence="10">Molybdopterin-converting factor subunit 1 adenylase</fullName>
    </alternativeName>
    <alternativeName>
        <fullName evidence="11">Sulfur carrier protein MoaD adenylyltransferase</fullName>
    </alternativeName>
</protein>
<comment type="catalytic activity">
    <reaction evidence="5">
        <text>[molybdopterin-synthase sulfur-carrier protein]-C-terminal Gly-Gly + ATP + H(+) = [molybdopterin-synthase sulfur-carrier protein]-C-terminal Gly-Gly-AMP + diphosphate</text>
        <dbReference type="Rhea" id="RHEA:43616"/>
        <dbReference type="Rhea" id="RHEA-COMP:12159"/>
        <dbReference type="Rhea" id="RHEA-COMP:12202"/>
        <dbReference type="ChEBI" id="CHEBI:15378"/>
        <dbReference type="ChEBI" id="CHEBI:30616"/>
        <dbReference type="ChEBI" id="CHEBI:33019"/>
        <dbReference type="ChEBI" id="CHEBI:90618"/>
        <dbReference type="ChEBI" id="CHEBI:90778"/>
        <dbReference type="EC" id="2.7.7.80"/>
    </reaction>
</comment>
<proteinExistence type="inferred from homology"/>
<dbReference type="GO" id="GO:0005829">
    <property type="term" value="C:cytosol"/>
    <property type="evidence" value="ECO:0007669"/>
    <property type="project" value="TreeGrafter"/>
</dbReference>
<dbReference type="PANTHER" id="PTHR10953:SF102">
    <property type="entry name" value="ADENYLYLTRANSFERASE AND SULFURTRANSFERASE MOCS3"/>
    <property type="match status" value="1"/>
</dbReference>
<dbReference type="GO" id="GO:0008641">
    <property type="term" value="F:ubiquitin-like modifier activating enzyme activity"/>
    <property type="evidence" value="ECO:0007669"/>
    <property type="project" value="InterPro"/>
</dbReference>
<dbReference type="InterPro" id="IPR036873">
    <property type="entry name" value="Rhodanese-like_dom_sf"/>
</dbReference>
<dbReference type="InterPro" id="IPR035985">
    <property type="entry name" value="Ubiquitin-activating_enz"/>
</dbReference>
<dbReference type="EC" id="2.7.7.80" evidence="8"/>
<keyword evidence="4" id="KW-0067">ATP-binding</keyword>
<evidence type="ECO:0000256" key="12">
    <source>
        <dbReference type="ARBA" id="ARBA00078531"/>
    </source>
</evidence>
<evidence type="ECO:0000256" key="7">
    <source>
        <dbReference type="ARBA" id="ARBA00063809"/>
    </source>
</evidence>
<evidence type="ECO:0000256" key="5">
    <source>
        <dbReference type="ARBA" id="ARBA00052218"/>
    </source>
</evidence>
<dbReference type="FunFam" id="3.40.50.720:FF:000033">
    <property type="entry name" value="Adenylyltransferase and sulfurtransferase MOCS3"/>
    <property type="match status" value="1"/>
</dbReference>
<dbReference type="Pfam" id="PF00581">
    <property type="entry name" value="Rhodanese"/>
    <property type="match status" value="1"/>
</dbReference>
<sequence length="359" mass="39722">METTRYNRQLILPEVGESGQEKLQQAKVLIIGLGGLGAAVLPYLAAAGIGEIGLIDEDVIEVSNLQRQVIYKTASVGNSKVEEAKNRALELNPTLKINAIVERVNGKNALSLFEQYDIIVDGTDNLSSKYLINDACCVTNKPFVYGSVYKFEGQVSVFNYQDGPTYRCVFPEENAAVRNCNEAGVMGISVGIIGMFQANEVLKMVLGIGEVLTGKLLVYNILNSEQQKFEFSKKQTVKTDKTTFDHKYNVATTRNFEIPTSVAMEQINQPEVVFLDVRNLEESPKLAQSNCIQIPLSELEQELHQLNPQSKIIVFCQSGIRSKTAVTLLRKNQFISAFSVIGGMNAMTKFEPNETLFVS</sequence>
<name>A0AB39W7Y4_9FLAO</name>
<dbReference type="InterPro" id="IPR001763">
    <property type="entry name" value="Rhodanese-like_dom"/>
</dbReference>